<dbReference type="GO" id="GO:0003700">
    <property type="term" value="F:DNA-binding transcription factor activity"/>
    <property type="evidence" value="ECO:0007669"/>
    <property type="project" value="InterPro"/>
</dbReference>
<keyword evidence="3" id="KW-0804">Transcription</keyword>
<reference evidence="6" key="1">
    <citation type="submission" date="2019-07" db="EMBL/GenBank/DDBJ databases">
        <title>Shewanella sp. YLB-08 draft genomic sequence.</title>
        <authorList>
            <person name="Yu L."/>
        </authorList>
    </citation>
    <scope>NUCLEOTIDE SEQUENCE [LARGE SCALE GENOMIC DNA]</scope>
    <source>
        <strain evidence="6">JCM 20706</strain>
    </source>
</reference>
<dbReference type="Pfam" id="PF12833">
    <property type="entry name" value="HTH_18"/>
    <property type="match status" value="1"/>
</dbReference>
<dbReference type="GO" id="GO:0005829">
    <property type="term" value="C:cytosol"/>
    <property type="evidence" value="ECO:0007669"/>
    <property type="project" value="TreeGrafter"/>
</dbReference>
<proteinExistence type="predicted"/>
<keyword evidence="6" id="KW-1185">Reference proteome</keyword>
<dbReference type="InterPro" id="IPR018060">
    <property type="entry name" value="HTH_AraC"/>
</dbReference>
<dbReference type="InterPro" id="IPR020449">
    <property type="entry name" value="Tscrpt_reg_AraC-type_HTH"/>
</dbReference>
<organism evidence="5 6">
    <name type="scientific">Shewanella hanedai</name>
    <name type="common">Alteromonas hanedai</name>
    <dbReference type="NCBI Taxonomy" id="25"/>
    <lineage>
        <taxon>Bacteria</taxon>
        <taxon>Pseudomonadati</taxon>
        <taxon>Pseudomonadota</taxon>
        <taxon>Gammaproteobacteria</taxon>
        <taxon>Alteromonadales</taxon>
        <taxon>Shewanellaceae</taxon>
        <taxon>Shewanella</taxon>
    </lineage>
</organism>
<keyword evidence="1" id="KW-0805">Transcription regulation</keyword>
<evidence type="ECO:0000313" key="5">
    <source>
        <dbReference type="EMBL" id="TRY15971.1"/>
    </source>
</evidence>
<dbReference type="RefSeq" id="WP_143563066.1">
    <property type="nucleotide sequence ID" value="NZ_BMPL01000002.1"/>
</dbReference>
<dbReference type="Proteomes" id="UP000318126">
    <property type="component" value="Unassembled WGS sequence"/>
</dbReference>
<protein>
    <submittedName>
        <fullName evidence="5">AraC family transcriptional regulator</fullName>
    </submittedName>
</protein>
<evidence type="ECO:0000259" key="4">
    <source>
        <dbReference type="PROSITE" id="PS01124"/>
    </source>
</evidence>
<dbReference type="EMBL" id="VKGK01000002">
    <property type="protein sequence ID" value="TRY15971.1"/>
    <property type="molecule type" value="Genomic_DNA"/>
</dbReference>
<dbReference type="SUPFAM" id="SSF46689">
    <property type="entry name" value="Homeodomain-like"/>
    <property type="match status" value="1"/>
</dbReference>
<comment type="caution">
    <text evidence="5">The sequence shown here is derived from an EMBL/GenBank/DDBJ whole genome shotgun (WGS) entry which is preliminary data.</text>
</comment>
<feature type="domain" description="HTH araC/xylS-type" evidence="4">
    <location>
        <begin position="31"/>
        <end position="68"/>
    </location>
</feature>
<dbReference type="InterPro" id="IPR009057">
    <property type="entry name" value="Homeodomain-like_sf"/>
</dbReference>
<evidence type="ECO:0000256" key="1">
    <source>
        <dbReference type="ARBA" id="ARBA00023015"/>
    </source>
</evidence>
<dbReference type="OrthoDB" id="5582699at2"/>
<evidence type="ECO:0000256" key="3">
    <source>
        <dbReference type="ARBA" id="ARBA00023163"/>
    </source>
</evidence>
<evidence type="ECO:0000313" key="6">
    <source>
        <dbReference type="Proteomes" id="UP000318126"/>
    </source>
</evidence>
<dbReference type="PRINTS" id="PR00032">
    <property type="entry name" value="HTHARAC"/>
</dbReference>
<dbReference type="AlphaFoldDB" id="A0A553JU42"/>
<accession>A0A553JU42</accession>
<dbReference type="PROSITE" id="PS01124">
    <property type="entry name" value="HTH_ARAC_FAMILY_2"/>
    <property type="match status" value="1"/>
</dbReference>
<dbReference type="Gene3D" id="1.10.10.60">
    <property type="entry name" value="Homeodomain-like"/>
    <property type="match status" value="1"/>
</dbReference>
<dbReference type="GO" id="GO:0000976">
    <property type="term" value="F:transcription cis-regulatory region binding"/>
    <property type="evidence" value="ECO:0007669"/>
    <property type="project" value="TreeGrafter"/>
</dbReference>
<evidence type="ECO:0000256" key="2">
    <source>
        <dbReference type="ARBA" id="ARBA00023125"/>
    </source>
</evidence>
<sequence>MNKDNCTFRLSFPHCNIVVKSFLPASFPSHSNLSIESIAALLGYEDTSNFRRAFKRWFGSSPNIYRQQHLKLQKTKNKKGLTSILINPLQVLTHSYNHVR</sequence>
<gene>
    <name evidence="5" type="ORF">FN961_03065</name>
</gene>
<keyword evidence="2" id="KW-0238">DNA-binding</keyword>
<dbReference type="PANTHER" id="PTHR47894">
    <property type="entry name" value="HTH-TYPE TRANSCRIPTIONAL REGULATOR GADX"/>
    <property type="match status" value="1"/>
</dbReference>
<name>A0A553JU42_SHEHA</name>
<dbReference type="PANTHER" id="PTHR47894:SF1">
    <property type="entry name" value="HTH-TYPE TRANSCRIPTIONAL REGULATOR VQSM"/>
    <property type="match status" value="1"/>
</dbReference>